<comment type="caution">
    <text evidence="2">The sequence shown here is derived from an EMBL/GenBank/DDBJ whole genome shotgun (WGS) entry which is preliminary data.</text>
</comment>
<dbReference type="AlphaFoldDB" id="A0A8J5RJ64"/>
<evidence type="ECO:0000256" key="1">
    <source>
        <dbReference type="SAM" id="MobiDB-lite"/>
    </source>
</evidence>
<protein>
    <submittedName>
        <fullName evidence="2">Uncharacterized protein</fullName>
    </submittedName>
</protein>
<name>A0A8J5RJ64_ZIZPA</name>
<feature type="region of interest" description="Disordered" evidence="1">
    <location>
        <begin position="80"/>
        <end position="113"/>
    </location>
</feature>
<proteinExistence type="predicted"/>
<sequence length="113" mass="12439">MGNNRGVDATSEHASSRCMATSPPARGVRGRPGVGFEDHLARRSTRLRPPQFPRRNLRGRREVLEKDFSSSISWLLGGGYRKGDDRKARHRAVNGKSRGGLVALGGEEKTDLE</sequence>
<reference evidence="2" key="1">
    <citation type="journal article" date="2021" name="bioRxiv">
        <title>Whole Genome Assembly and Annotation of Northern Wild Rice, Zizania palustris L., Supports a Whole Genome Duplication in the Zizania Genus.</title>
        <authorList>
            <person name="Haas M."/>
            <person name="Kono T."/>
            <person name="Macchietto M."/>
            <person name="Millas R."/>
            <person name="McGilp L."/>
            <person name="Shao M."/>
            <person name="Duquette J."/>
            <person name="Hirsch C.N."/>
            <person name="Kimball J."/>
        </authorList>
    </citation>
    <scope>NUCLEOTIDE SEQUENCE</scope>
    <source>
        <tissue evidence="2">Fresh leaf tissue</tissue>
    </source>
</reference>
<accession>A0A8J5RJ64</accession>
<reference evidence="2" key="2">
    <citation type="submission" date="2021-02" db="EMBL/GenBank/DDBJ databases">
        <authorList>
            <person name="Kimball J.A."/>
            <person name="Haas M.W."/>
            <person name="Macchietto M."/>
            <person name="Kono T."/>
            <person name="Duquette J."/>
            <person name="Shao M."/>
        </authorList>
    </citation>
    <scope>NUCLEOTIDE SEQUENCE</scope>
    <source>
        <tissue evidence="2">Fresh leaf tissue</tissue>
    </source>
</reference>
<feature type="region of interest" description="Disordered" evidence="1">
    <location>
        <begin position="1"/>
        <end position="53"/>
    </location>
</feature>
<organism evidence="2 3">
    <name type="scientific">Zizania palustris</name>
    <name type="common">Northern wild rice</name>
    <dbReference type="NCBI Taxonomy" id="103762"/>
    <lineage>
        <taxon>Eukaryota</taxon>
        <taxon>Viridiplantae</taxon>
        <taxon>Streptophyta</taxon>
        <taxon>Embryophyta</taxon>
        <taxon>Tracheophyta</taxon>
        <taxon>Spermatophyta</taxon>
        <taxon>Magnoliopsida</taxon>
        <taxon>Liliopsida</taxon>
        <taxon>Poales</taxon>
        <taxon>Poaceae</taxon>
        <taxon>BOP clade</taxon>
        <taxon>Oryzoideae</taxon>
        <taxon>Oryzeae</taxon>
        <taxon>Zizaniinae</taxon>
        <taxon>Zizania</taxon>
    </lineage>
</organism>
<evidence type="ECO:0000313" key="2">
    <source>
        <dbReference type="EMBL" id="KAG8047782.1"/>
    </source>
</evidence>
<dbReference type="Proteomes" id="UP000729402">
    <property type="component" value="Unassembled WGS sequence"/>
</dbReference>
<dbReference type="EMBL" id="JAAALK010000290">
    <property type="protein sequence ID" value="KAG8047782.1"/>
    <property type="molecule type" value="Genomic_DNA"/>
</dbReference>
<evidence type="ECO:0000313" key="3">
    <source>
        <dbReference type="Proteomes" id="UP000729402"/>
    </source>
</evidence>
<keyword evidence="3" id="KW-1185">Reference proteome</keyword>
<gene>
    <name evidence="2" type="ORF">GUJ93_ZPchr0008g11990</name>
</gene>